<protein>
    <submittedName>
        <fullName evidence="2">Uncharacterized protein</fullName>
    </submittedName>
</protein>
<dbReference type="SUPFAM" id="SSF53756">
    <property type="entry name" value="UDP-Glycosyltransferase/glycogen phosphorylase"/>
    <property type="match status" value="1"/>
</dbReference>
<dbReference type="EMBL" id="OE004683">
    <property type="protein sequence ID" value="CAD7461359.1"/>
    <property type="molecule type" value="Genomic_DNA"/>
</dbReference>
<organism evidence="2">
    <name type="scientific">Timema tahoe</name>
    <dbReference type="NCBI Taxonomy" id="61484"/>
    <lineage>
        <taxon>Eukaryota</taxon>
        <taxon>Metazoa</taxon>
        <taxon>Ecdysozoa</taxon>
        <taxon>Arthropoda</taxon>
        <taxon>Hexapoda</taxon>
        <taxon>Insecta</taxon>
        <taxon>Pterygota</taxon>
        <taxon>Neoptera</taxon>
        <taxon>Polyneoptera</taxon>
        <taxon>Phasmatodea</taxon>
        <taxon>Timematodea</taxon>
        <taxon>Timematoidea</taxon>
        <taxon>Timematidae</taxon>
        <taxon>Timema</taxon>
    </lineage>
</organism>
<keyword evidence="1" id="KW-0812">Transmembrane</keyword>
<name>A0A7R9IN10_9NEOP</name>
<proteinExistence type="predicted"/>
<sequence length="340" mass="36586">MPDLLGSLTNAGQINTSRGELASSRGRRSFVLFNVFLTHVIILVQFSTRYNLPLTHAEASQLLNSVFSGLVFLVPNAIDKLTTGVMMIGTLCLLLLLTALTTPAYTARILGVVPFPATSHNILLTSLFKELANRGHHLTVITPLPLKGNKPPNYVEIQTGVTMQDSFANTSPIIPSKGLHESKSLPSQGLHASKSLPSKVLQESKILPSKSLQEIKSFPSKGRQEVGSVTAILTGGINLKRDKPSDGSVDGPDARQLQPNITHLSPSGLDPMIEGLILPPEDVVIFYSLAGIKAPSSSSAVRTTGIQRALLPSDRLRFAWRSPPHSTQPADNPVCLCHTY</sequence>
<feature type="transmembrane region" description="Helical" evidence="1">
    <location>
        <begin position="30"/>
        <end position="47"/>
    </location>
</feature>
<feature type="transmembrane region" description="Helical" evidence="1">
    <location>
        <begin position="85"/>
        <end position="105"/>
    </location>
</feature>
<evidence type="ECO:0000313" key="2">
    <source>
        <dbReference type="EMBL" id="CAD7461359.1"/>
    </source>
</evidence>
<keyword evidence="1" id="KW-1133">Transmembrane helix</keyword>
<reference evidence="2" key="1">
    <citation type="submission" date="2020-11" db="EMBL/GenBank/DDBJ databases">
        <authorList>
            <person name="Tran Van P."/>
        </authorList>
    </citation>
    <scope>NUCLEOTIDE SEQUENCE</scope>
</reference>
<dbReference type="AlphaFoldDB" id="A0A7R9IN10"/>
<accession>A0A7R9IN10</accession>
<gene>
    <name evidence="2" type="ORF">TTEB3V08_LOCUS9271</name>
</gene>
<keyword evidence="1" id="KW-0472">Membrane</keyword>
<feature type="transmembrane region" description="Helical" evidence="1">
    <location>
        <begin position="59"/>
        <end position="78"/>
    </location>
</feature>
<evidence type="ECO:0000256" key="1">
    <source>
        <dbReference type="SAM" id="Phobius"/>
    </source>
</evidence>